<evidence type="ECO:0000256" key="4">
    <source>
        <dbReference type="ARBA" id="ARBA00022692"/>
    </source>
</evidence>
<dbReference type="GO" id="GO:0005886">
    <property type="term" value="C:plasma membrane"/>
    <property type="evidence" value="ECO:0007669"/>
    <property type="project" value="UniProtKB-SubCell"/>
</dbReference>
<dbReference type="PANTHER" id="PTHR30353:SF0">
    <property type="entry name" value="TRANSMEMBRANE PROTEIN"/>
    <property type="match status" value="1"/>
</dbReference>
<evidence type="ECO:0000313" key="10">
    <source>
        <dbReference type="Proteomes" id="UP000178684"/>
    </source>
</evidence>
<name>A0A1F5X3W8_9BACT</name>
<feature type="transmembrane region" description="Helical" evidence="7">
    <location>
        <begin position="174"/>
        <end position="195"/>
    </location>
</feature>
<evidence type="ECO:0000256" key="3">
    <source>
        <dbReference type="ARBA" id="ARBA00022475"/>
    </source>
</evidence>
<feature type="transmembrane region" description="Helical" evidence="7">
    <location>
        <begin position="12"/>
        <end position="37"/>
    </location>
</feature>
<dbReference type="InterPro" id="IPR032816">
    <property type="entry name" value="VTT_dom"/>
</dbReference>
<keyword evidence="6 7" id="KW-0472">Membrane</keyword>
<evidence type="ECO:0000256" key="7">
    <source>
        <dbReference type="RuleBase" id="RU367016"/>
    </source>
</evidence>
<feature type="transmembrane region" description="Helical" evidence="7">
    <location>
        <begin position="142"/>
        <end position="162"/>
    </location>
</feature>
<evidence type="ECO:0000256" key="1">
    <source>
        <dbReference type="ARBA" id="ARBA00004651"/>
    </source>
</evidence>
<evidence type="ECO:0000256" key="2">
    <source>
        <dbReference type="ARBA" id="ARBA00010792"/>
    </source>
</evidence>
<dbReference type="PANTHER" id="PTHR30353">
    <property type="entry name" value="INNER MEMBRANE PROTEIN DEDA-RELATED"/>
    <property type="match status" value="1"/>
</dbReference>
<proteinExistence type="inferred from homology"/>
<dbReference type="AlphaFoldDB" id="A0A1F5X3W8"/>
<comment type="caution">
    <text evidence="9">The sequence shown here is derived from an EMBL/GenBank/DDBJ whole genome shotgun (WGS) entry which is preliminary data.</text>
</comment>
<dbReference type="EMBL" id="MFIE01000017">
    <property type="protein sequence ID" value="OGF82589.1"/>
    <property type="molecule type" value="Genomic_DNA"/>
</dbReference>
<protein>
    <recommendedName>
        <fullName evidence="8">VTT domain-containing protein</fullName>
    </recommendedName>
</protein>
<accession>A0A1F5X3W8</accession>
<keyword evidence="3 7" id="KW-1003">Cell membrane</keyword>
<dbReference type="Pfam" id="PF09335">
    <property type="entry name" value="VTT_dom"/>
    <property type="match status" value="1"/>
</dbReference>
<keyword evidence="4 7" id="KW-0812">Transmembrane</keyword>
<evidence type="ECO:0000313" key="9">
    <source>
        <dbReference type="EMBL" id="OGF82589.1"/>
    </source>
</evidence>
<dbReference type="Proteomes" id="UP000178684">
    <property type="component" value="Unassembled WGS sequence"/>
</dbReference>
<reference evidence="9 10" key="1">
    <citation type="journal article" date="2016" name="Nat. Commun.">
        <title>Thousands of microbial genomes shed light on interconnected biogeochemical processes in an aquifer system.</title>
        <authorList>
            <person name="Anantharaman K."/>
            <person name="Brown C.T."/>
            <person name="Hug L.A."/>
            <person name="Sharon I."/>
            <person name="Castelle C.J."/>
            <person name="Probst A.J."/>
            <person name="Thomas B.C."/>
            <person name="Singh A."/>
            <person name="Wilkins M.J."/>
            <person name="Karaoz U."/>
            <person name="Brodie E.L."/>
            <person name="Williams K.H."/>
            <person name="Hubbard S.S."/>
            <person name="Banfield J.F."/>
        </authorList>
    </citation>
    <scope>NUCLEOTIDE SEQUENCE [LARGE SCALE GENOMIC DNA]</scope>
</reference>
<comment type="subcellular location">
    <subcellularLocation>
        <location evidence="1 7">Cell membrane</location>
        <topology evidence="1 7">Multi-pass membrane protein</topology>
    </subcellularLocation>
</comment>
<comment type="similarity">
    <text evidence="2 7">Belongs to the DedA family.</text>
</comment>
<evidence type="ECO:0000259" key="8">
    <source>
        <dbReference type="Pfam" id="PF09335"/>
    </source>
</evidence>
<organism evidence="9 10">
    <name type="scientific">Candidatus Giovannonibacteria bacterium RIFCSPLOWO2_01_FULL_46_13</name>
    <dbReference type="NCBI Taxonomy" id="1798352"/>
    <lineage>
        <taxon>Bacteria</taxon>
        <taxon>Candidatus Giovannoniibacteriota</taxon>
    </lineage>
</organism>
<evidence type="ECO:0000256" key="6">
    <source>
        <dbReference type="ARBA" id="ARBA00023136"/>
    </source>
</evidence>
<keyword evidence="5 7" id="KW-1133">Transmembrane helix</keyword>
<feature type="transmembrane region" description="Helical" evidence="7">
    <location>
        <begin position="57"/>
        <end position="79"/>
    </location>
</feature>
<evidence type="ECO:0000256" key="5">
    <source>
        <dbReference type="ARBA" id="ARBA00022989"/>
    </source>
</evidence>
<gene>
    <name evidence="9" type="ORF">A3B18_01345</name>
</gene>
<sequence>MTDFLGIDLAAAIKAVGYLGLFGIVFAESGLFIGFFLPGDSLLFTAGFLASQGFLDILILLPVCFVAAVLGDNFGYIFGKKIGPAFFNKEKSLLFHKEYLTKASEFYEKHGAKTIVLARFLPVVRTFAPILAGVGNMRYQTFLFYNFIGALLWAVGITLLGYYLGRAMPDAEKYILQIVLAIVAISSLPSIYHIIKNREIFRKK</sequence>
<feature type="domain" description="VTT" evidence="8">
    <location>
        <begin position="37"/>
        <end position="162"/>
    </location>
</feature>
<dbReference type="InterPro" id="IPR032818">
    <property type="entry name" value="DedA-like"/>
</dbReference>